<accession>A0ABX8UF75</accession>
<dbReference type="HAMAP" id="MF_00265">
    <property type="entry name" value="VapC_Nob1"/>
    <property type="match status" value="1"/>
</dbReference>
<dbReference type="InterPro" id="IPR022907">
    <property type="entry name" value="VapC_family"/>
</dbReference>
<evidence type="ECO:0000313" key="10">
    <source>
        <dbReference type="EMBL" id="QYD67294.1"/>
    </source>
</evidence>
<dbReference type="InterPro" id="IPR002716">
    <property type="entry name" value="PIN_dom"/>
</dbReference>
<comment type="similarity">
    <text evidence="7 8">Belongs to the PINc/VapC protein family.</text>
</comment>
<dbReference type="PANTHER" id="PTHR33653">
    <property type="entry name" value="RIBONUCLEASE VAPC2"/>
    <property type="match status" value="1"/>
</dbReference>
<dbReference type="PANTHER" id="PTHR33653:SF1">
    <property type="entry name" value="RIBONUCLEASE VAPC2"/>
    <property type="match status" value="1"/>
</dbReference>
<evidence type="ECO:0000256" key="7">
    <source>
        <dbReference type="ARBA" id="ARBA00038093"/>
    </source>
</evidence>
<evidence type="ECO:0000256" key="4">
    <source>
        <dbReference type="ARBA" id="ARBA00022723"/>
    </source>
</evidence>
<gene>
    <name evidence="8" type="primary">vapC</name>
    <name evidence="10" type="ORF">KZJ38_13015</name>
</gene>
<evidence type="ECO:0000256" key="5">
    <source>
        <dbReference type="ARBA" id="ARBA00022801"/>
    </source>
</evidence>
<dbReference type="CDD" id="cd18746">
    <property type="entry name" value="PIN_VapC4-5_FitB-like"/>
    <property type="match status" value="1"/>
</dbReference>
<reference evidence="10 11" key="1">
    <citation type="submission" date="2021-07" db="EMBL/GenBank/DDBJ databases">
        <title>Paraburkholderia edwinii protects Aspergillus sp. from phenazines by acting as a toxin sponge.</title>
        <authorList>
            <person name="Dahlstrom K.M."/>
            <person name="Newman D.K."/>
        </authorList>
    </citation>
    <scope>NUCLEOTIDE SEQUENCE [LARGE SCALE GENOMIC DNA]</scope>
    <source>
        <strain evidence="10 11">Pe01</strain>
    </source>
</reference>
<feature type="domain" description="PIN" evidence="9">
    <location>
        <begin position="2"/>
        <end position="127"/>
    </location>
</feature>
<dbReference type="EC" id="3.1.-.-" evidence="8"/>
<evidence type="ECO:0000313" key="11">
    <source>
        <dbReference type="Proteomes" id="UP000826462"/>
    </source>
</evidence>
<dbReference type="Pfam" id="PF01850">
    <property type="entry name" value="PIN"/>
    <property type="match status" value="1"/>
</dbReference>
<dbReference type="SUPFAM" id="SSF88723">
    <property type="entry name" value="PIN domain-like"/>
    <property type="match status" value="1"/>
</dbReference>
<evidence type="ECO:0000256" key="6">
    <source>
        <dbReference type="ARBA" id="ARBA00022842"/>
    </source>
</evidence>
<dbReference type="InterPro" id="IPR050556">
    <property type="entry name" value="Type_II_TA_system_RNase"/>
</dbReference>
<keyword evidence="2 8" id="KW-1277">Toxin-antitoxin system</keyword>
<feature type="binding site" evidence="8">
    <location>
        <position position="104"/>
    </location>
    <ligand>
        <name>Mg(2+)</name>
        <dbReference type="ChEBI" id="CHEBI:18420"/>
    </ligand>
</feature>
<keyword evidence="8" id="KW-0800">Toxin</keyword>
<comment type="function">
    <text evidence="8">Toxic component of a toxin-antitoxin (TA) system. An RNase.</text>
</comment>
<dbReference type="InterPro" id="IPR029060">
    <property type="entry name" value="PIN-like_dom_sf"/>
</dbReference>
<organism evidence="10 11">
    <name type="scientific">Paraburkholderia edwinii</name>
    <dbReference type="NCBI Taxonomy" id="2861782"/>
    <lineage>
        <taxon>Bacteria</taxon>
        <taxon>Pseudomonadati</taxon>
        <taxon>Pseudomonadota</taxon>
        <taxon>Betaproteobacteria</taxon>
        <taxon>Burkholderiales</taxon>
        <taxon>Burkholderiaceae</taxon>
        <taxon>Paraburkholderia</taxon>
    </lineage>
</organism>
<evidence type="ECO:0000256" key="1">
    <source>
        <dbReference type="ARBA" id="ARBA00001946"/>
    </source>
</evidence>
<keyword evidence="5 8" id="KW-0378">Hydrolase</keyword>
<evidence type="ECO:0000256" key="2">
    <source>
        <dbReference type="ARBA" id="ARBA00022649"/>
    </source>
</evidence>
<evidence type="ECO:0000256" key="8">
    <source>
        <dbReference type="HAMAP-Rule" id="MF_00265"/>
    </source>
</evidence>
<dbReference type="RefSeq" id="WP_219796287.1">
    <property type="nucleotide sequence ID" value="NZ_CP080095.1"/>
</dbReference>
<evidence type="ECO:0000259" key="9">
    <source>
        <dbReference type="Pfam" id="PF01850"/>
    </source>
</evidence>
<keyword evidence="3 8" id="KW-0540">Nuclease</keyword>
<dbReference type="Gene3D" id="3.40.50.1010">
    <property type="entry name" value="5'-nuclease"/>
    <property type="match status" value="1"/>
</dbReference>
<proteinExistence type="inferred from homology"/>
<evidence type="ECO:0000256" key="3">
    <source>
        <dbReference type="ARBA" id="ARBA00022722"/>
    </source>
</evidence>
<keyword evidence="6 8" id="KW-0460">Magnesium</keyword>
<comment type="cofactor">
    <cofactor evidence="1 8">
        <name>Mg(2+)</name>
        <dbReference type="ChEBI" id="CHEBI:18420"/>
    </cofactor>
</comment>
<name>A0ABX8UF75_9BURK</name>
<protein>
    <recommendedName>
        <fullName evidence="8">Ribonuclease VapC</fullName>
        <shortName evidence="8">RNase VapC</shortName>
        <ecNumber evidence="8">3.1.-.-</ecNumber>
    </recommendedName>
    <alternativeName>
        <fullName evidence="8">Toxin VapC</fullName>
    </alternativeName>
</protein>
<keyword evidence="4 8" id="KW-0479">Metal-binding</keyword>
<feature type="binding site" evidence="8">
    <location>
        <position position="5"/>
    </location>
    <ligand>
        <name>Mg(2+)</name>
        <dbReference type="ChEBI" id="CHEBI:18420"/>
    </ligand>
</feature>
<keyword evidence="11" id="KW-1185">Reference proteome</keyword>
<dbReference type="Proteomes" id="UP000826462">
    <property type="component" value="Chromosome 1"/>
</dbReference>
<sequence>MYLIDTNVISEIRKQRGADEGVREFFSHAQKEQLGLYLSVITIGELRRGVDLMRHRGDVEQATKLEEWLNTLLGTFANHILTVGDDVAQTWGRLRVPHAEHSLDKLIAATALIYNLTVVTRNTDDFAGTGARVINPFGA</sequence>
<dbReference type="EMBL" id="CP080095">
    <property type="protein sequence ID" value="QYD67294.1"/>
    <property type="molecule type" value="Genomic_DNA"/>
</dbReference>